<proteinExistence type="predicted"/>
<keyword evidence="2 6" id="KW-0349">Heme</keyword>
<evidence type="ECO:0000259" key="7">
    <source>
        <dbReference type="PROSITE" id="PS51007"/>
    </source>
</evidence>
<sequence>MPLHAAQLALDLGADSRTWQTEELLQHRLAQTIHVTDDVSYKRDMDYRAVPLAALLTGVEADHHLQAVALDGFAAELAAAPLLATQGAQAWLAIEDPAHPWPALAPGKPSAGPFYLVWTHPQAAGISPEQWPFQVATIKRLAAVAERFPALLPDPALPAHDPINLGFALFQKNCLACHRLNGAGDAQFGPDLNIPFNPTEYFGAPFLERYIRDPQSLRQWPQAKMPGFSQAVLKDEELTQLLAYLRHMAGRKVKP</sequence>
<dbReference type="InterPro" id="IPR009056">
    <property type="entry name" value="Cyt_c-like_dom"/>
</dbReference>
<evidence type="ECO:0000256" key="6">
    <source>
        <dbReference type="PROSITE-ProRule" id="PRU00433"/>
    </source>
</evidence>
<dbReference type="InterPro" id="IPR051811">
    <property type="entry name" value="Cytochrome_c550/c551-like"/>
</dbReference>
<gene>
    <name evidence="8" type="ORF">H7995_22080</name>
</gene>
<dbReference type="Gene3D" id="1.10.760.10">
    <property type="entry name" value="Cytochrome c-like domain"/>
    <property type="match status" value="1"/>
</dbReference>
<evidence type="ECO:0000256" key="1">
    <source>
        <dbReference type="ARBA" id="ARBA00022448"/>
    </source>
</evidence>
<dbReference type="RefSeq" id="WP_185818842.1">
    <property type="nucleotide sequence ID" value="NZ_CP090311.1"/>
</dbReference>
<keyword evidence="1" id="KW-0813">Transport</keyword>
<comment type="caution">
    <text evidence="8">The sequence shown here is derived from an EMBL/GenBank/DDBJ whole genome shotgun (WGS) entry which is preliminary data.</text>
</comment>
<dbReference type="PROSITE" id="PS51007">
    <property type="entry name" value="CYTC"/>
    <property type="match status" value="1"/>
</dbReference>
<dbReference type="InterPro" id="IPR036909">
    <property type="entry name" value="Cyt_c-like_dom_sf"/>
</dbReference>
<dbReference type="GO" id="GO:0046872">
    <property type="term" value="F:metal ion binding"/>
    <property type="evidence" value="ECO:0007669"/>
    <property type="project" value="UniProtKB-KW"/>
</dbReference>
<evidence type="ECO:0000313" key="8">
    <source>
        <dbReference type="EMBL" id="MBC2692481.1"/>
    </source>
</evidence>
<reference evidence="8 9" key="1">
    <citation type="submission" date="2020-08" db="EMBL/GenBank/DDBJ databases">
        <title>Pseudomonas sp. nov.</title>
        <authorList>
            <person name="Gieschler S."/>
            <person name="Fiedler G."/>
            <person name="Brinks E."/>
            <person name="Boehnlein C."/>
            <person name="Franz C.M.A.P."/>
            <person name="Kabisch J."/>
        </authorList>
    </citation>
    <scope>NUCLEOTIDE SEQUENCE [LARGE SCALE GENOMIC DNA]</scope>
    <source>
        <strain evidence="8 9">MBT-1</strain>
    </source>
</reference>
<evidence type="ECO:0000256" key="2">
    <source>
        <dbReference type="ARBA" id="ARBA00022617"/>
    </source>
</evidence>
<evidence type="ECO:0000256" key="5">
    <source>
        <dbReference type="ARBA" id="ARBA00023004"/>
    </source>
</evidence>
<dbReference type="Proteomes" id="UP000526003">
    <property type="component" value="Unassembled WGS sequence"/>
</dbReference>
<dbReference type="PANTHER" id="PTHR37823">
    <property type="entry name" value="CYTOCHROME C-553-LIKE"/>
    <property type="match status" value="1"/>
</dbReference>
<name>A0A7X1GHI0_9PSED</name>
<organism evidence="8 9">
    <name type="scientific">Pseudomonas kielensis</name>
    <dbReference type="NCBI Taxonomy" id="2762577"/>
    <lineage>
        <taxon>Bacteria</taxon>
        <taxon>Pseudomonadati</taxon>
        <taxon>Pseudomonadota</taxon>
        <taxon>Gammaproteobacteria</taxon>
        <taxon>Pseudomonadales</taxon>
        <taxon>Pseudomonadaceae</taxon>
        <taxon>Pseudomonas</taxon>
    </lineage>
</organism>
<keyword evidence="4" id="KW-0249">Electron transport</keyword>
<keyword evidence="9" id="KW-1185">Reference proteome</keyword>
<protein>
    <submittedName>
        <fullName evidence="8">Cytochrome c</fullName>
    </submittedName>
</protein>
<dbReference type="SUPFAM" id="SSF46626">
    <property type="entry name" value="Cytochrome c"/>
    <property type="match status" value="1"/>
</dbReference>
<dbReference type="GO" id="GO:0009055">
    <property type="term" value="F:electron transfer activity"/>
    <property type="evidence" value="ECO:0007669"/>
    <property type="project" value="InterPro"/>
</dbReference>
<dbReference type="AlphaFoldDB" id="A0A7X1GHI0"/>
<evidence type="ECO:0000313" key="9">
    <source>
        <dbReference type="Proteomes" id="UP000526003"/>
    </source>
</evidence>
<dbReference type="Pfam" id="PF00034">
    <property type="entry name" value="Cytochrom_C"/>
    <property type="match status" value="1"/>
</dbReference>
<dbReference type="PANTHER" id="PTHR37823:SF1">
    <property type="entry name" value="CYTOCHROME C-553-LIKE"/>
    <property type="match status" value="1"/>
</dbReference>
<evidence type="ECO:0000256" key="3">
    <source>
        <dbReference type="ARBA" id="ARBA00022723"/>
    </source>
</evidence>
<evidence type="ECO:0000256" key="4">
    <source>
        <dbReference type="ARBA" id="ARBA00022982"/>
    </source>
</evidence>
<keyword evidence="3 6" id="KW-0479">Metal-binding</keyword>
<dbReference type="EMBL" id="JACMYG010000028">
    <property type="protein sequence ID" value="MBC2692481.1"/>
    <property type="molecule type" value="Genomic_DNA"/>
</dbReference>
<accession>A0A7X1GHI0</accession>
<dbReference type="GO" id="GO:0020037">
    <property type="term" value="F:heme binding"/>
    <property type="evidence" value="ECO:0007669"/>
    <property type="project" value="InterPro"/>
</dbReference>
<feature type="domain" description="Cytochrome c" evidence="7">
    <location>
        <begin position="161"/>
        <end position="249"/>
    </location>
</feature>
<keyword evidence="5 6" id="KW-0408">Iron</keyword>